<dbReference type="EMBL" id="QZWG01000010">
    <property type="protein sequence ID" value="RZB86622.1"/>
    <property type="molecule type" value="Genomic_DNA"/>
</dbReference>
<evidence type="ECO:0000313" key="2">
    <source>
        <dbReference type="EMBL" id="RZB86622.1"/>
    </source>
</evidence>
<accession>A0A445IKQ4</accession>
<dbReference type="AlphaFoldDB" id="A0A445IKQ4"/>
<comment type="caution">
    <text evidence="2">The sequence shown here is derived from an EMBL/GenBank/DDBJ whole genome shotgun (WGS) entry which is preliminary data.</text>
</comment>
<evidence type="ECO:0000313" key="3">
    <source>
        <dbReference type="Proteomes" id="UP000289340"/>
    </source>
</evidence>
<name>A0A445IKQ4_GLYSO</name>
<sequence>MHIAQLISDFIYCLQGSRLQDTQWTRRSPTGSWSCQALITGLCQFYGVPVTSSKGIRPPTNRAFIKKYCAPRQAQGETPQQHWDGRGENTETFSSLTSYQELRRSEFLMGGYVGAKASLLSTAPLSVTMTQELVARGDTLRGGGPDDTRRYLTVIRTLVSSRGGGPDDKRRYLTVIRTLLSSRGGGLDDTQRQFGHSAPLCHPEAAGPMTRGDTLRGGGPDDTRRYLTVIRTLVSSRGGGPDDTRRYLTVIRTLVSSRGGGPDDMRRYLTVFRTLVSSRGCGPDDTRRYLTVIRTLLSSRGGGPDDTRKYPSGYPYKHSFAICPLGPSRIFLQKAVASGGSNLARLGELSSPGRAGRQAPPLFCYK</sequence>
<evidence type="ECO:0000256" key="1">
    <source>
        <dbReference type="SAM" id="MobiDB-lite"/>
    </source>
</evidence>
<feature type="region of interest" description="Disordered" evidence="1">
    <location>
        <begin position="197"/>
        <end position="222"/>
    </location>
</feature>
<gene>
    <name evidence="2" type="ORF">D0Y65_026614</name>
</gene>
<keyword evidence="3" id="KW-1185">Reference proteome</keyword>
<protein>
    <submittedName>
        <fullName evidence="2">Uncharacterized protein</fullName>
    </submittedName>
</protein>
<reference evidence="2 3" key="1">
    <citation type="submission" date="2018-09" db="EMBL/GenBank/DDBJ databases">
        <title>A high-quality reference genome of wild soybean provides a powerful tool to mine soybean genomes.</title>
        <authorList>
            <person name="Xie M."/>
            <person name="Chung C.Y.L."/>
            <person name="Li M.-W."/>
            <person name="Wong F.-L."/>
            <person name="Chan T.-F."/>
            <person name="Lam H.-M."/>
        </authorList>
    </citation>
    <scope>NUCLEOTIDE SEQUENCE [LARGE SCALE GENOMIC DNA]</scope>
    <source>
        <strain evidence="3">cv. W05</strain>
        <tissue evidence="2">Hypocotyl of etiolated seedlings</tissue>
    </source>
</reference>
<organism evidence="2 3">
    <name type="scientific">Glycine soja</name>
    <name type="common">Wild soybean</name>
    <dbReference type="NCBI Taxonomy" id="3848"/>
    <lineage>
        <taxon>Eukaryota</taxon>
        <taxon>Viridiplantae</taxon>
        <taxon>Streptophyta</taxon>
        <taxon>Embryophyta</taxon>
        <taxon>Tracheophyta</taxon>
        <taxon>Spermatophyta</taxon>
        <taxon>Magnoliopsida</taxon>
        <taxon>eudicotyledons</taxon>
        <taxon>Gunneridae</taxon>
        <taxon>Pentapetalae</taxon>
        <taxon>rosids</taxon>
        <taxon>fabids</taxon>
        <taxon>Fabales</taxon>
        <taxon>Fabaceae</taxon>
        <taxon>Papilionoideae</taxon>
        <taxon>50 kb inversion clade</taxon>
        <taxon>NPAAA clade</taxon>
        <taxon>indigoferoid/millettioid clade</taxon>
        <taxon>Phaseoleae</taxon>
        <taxon>Glycine</taxon>
        <taxon>Glycine subgen. Soja</taxon>
    </lineage>
</organism>
<dbReference type="Proteomes" id="UP000289340">
    <property type="component" value="Chromosome 10"/>
</dbReference>
<proteinExistence type="predicted"/>